<proteinExistence type="predicted"/>
<comment type="caution">
    <text evidence="2">The sequence shown here is derived from an EMBL/GenBank/DDBJ whole genome shotgun (WGS) entry which is preliminary data.</text>
</comment>
<organism evidence="2 3">
    <name type="scientific">Paraflavisolibacter caeni</name>
    <dbReference type="NCBI Taxonomy" id="2982496"/>
    <lineage>
        <taxon>Bacteria</taxon>
        <taxon>Pseudomonadati</taxon>
        <taxon>Bacteroidota</taxon>
        <taxon>Chitinophagia</taxon>
        <taxon>Chitinophagales</taxon>
        <taxon>Chitinophagaceae</taxon>
        <taxon>Paraflavisolibacter</taxon>
    </lineage>
</organism>
<dbReference type="AlphaFoldDB" id="A0A9X2XZ64"/>
<dbReference type="PANTHER" id="PTHR41252">
    <property type="entry name" value="BLR2505 PROTEIN"/>
    <property type="match status" value="1"/>
</dbReference>
<sequence length="132" mass="14990">MANEKNIQIVQQIYSDFGKQNVEGVLNSLTDDISWNDAGYPGIPYSKKRNGKKEVMSFFMELGSTVSFTDFTPQEFYADNDAVIVKGFFEGKALGTGKSFASDWMHIWKFQGDKIYNFQAFFDTDKIIAAIH</sequence>
<name>A0A9X2XZ64_9BACT</name>
<reference evidence="2" key="2">
    <citation type="submission" date="2023-04" db="EMBL/GenBank/DDBJ databases">
        <title>Paracnuella aquatica gen. nov., sp. nov., a member of the family Chitinophagaceae isolated from a hot spring.</title>
        <authorList>
            <person name="Wang C."/>
        </authorList>
    </citation>
    <scope>NUCLEOTIDE SEQUENCE</scope>
    <source>
        <strain evidence="2">LB-8</strain>
    </source>
</reference>
<evidence type="ECO:0000313" key="3">
    <source>
        <dbReference type="Proteomes" id="UP001155483"/>
    </source>
</evidence>
<gene>
    <name evidence="2" type="ORF">OCK74_19780</name>
</gene>
<reference evidence="2" key="1">
    <citation type="submission" date="2022-09" db="EMBL/GenBank/DDBJ databases">
        <authorList>
            <person name="Yuan C."/>
            <person name="Ke Z."/>
        </authorList>
    </citation>
    <scope>NUCLEOTIDE SEQUENCE</scope>
    <source>
        <strain evidence="2">LB-8</strain>
    </source>
</reference>
<evidence type="ECO:0000259" key="1">
    <source>
        <dbReference type="Pfam" id="PF12680"/>
    </source>
</evidence>
<dbReference type="InterPro" id="IPR037401">
    <property type="entry name" value="SnoaL-like"/>
</dbReference>
<dbReference type="Pfam" id="PF12680">
    <property type="entry name" value="SnoaL_2"/>
    <property type="match status" value="1"/>
</dbReference>
<dbReference type="RefSeq" id="WP_279298811.1">
    <property type="nucleotide sequence ID" value="NZ_JAOTIF010000020.1"/>
</dbReference>
<evidence type="ECO:0000313" key="2">
    <source>
        <dbReference type="EMBL" id="MCU7551372.1"/>
    </source>
</evidence>
<protein>
    <submittedName>
        <fullName evidence="2">Nuclear transport factor 2 family protein</fullName>
    </submittedName>
</protein>
<dbReference type="PANTHER" id="PTHR41252:SF1">
    <property type="entry name" value="BLR2505 PROTEIN"/>
    <property type="match status" value="1"/>
</dbReference>
<dbReference type="Proteomes" id="UP001155483">
    <property type="component" value="Unassembled WGS sequence"/>
</dbReference>
<dbReference type="EMBL" id="JAOTIF010000020">
    <property type="protein sequence ID" value="MCU7551372.1"/>
    <property type="molecule type" value="Genomic_DNA"/>
</dbReference>
<dbReference type="InterPro" id="IPR032710">
    <property type="entry name" value="NTF2-like_dom_sf"/>
</dbReference>
<feature type="domain" description="SnoaL-like" evidence="1">
    <location>
        <begin position="10"/>
        <end position="116"/>
    </location>
</feature>
<dbReference type="Gene3D" id="3.10.450.50">
    <property type="match status" value="1"/>
</dbReference>
<accession>A0A9X2XZ64</accession>
<dbReference type="SUPFAM" id="SSF54427">
    <property type="entry name" value="NTF2-like"/>
    <property type="match status" value="1"/>
</dbReference>
<keyword evidence="3" id="KW-1185">Reference proteome</keyword>